<name>A0ABR1YQT9_9PEZI</name>
<keyword evidence="3" id="KW-1185">Reference proteome</keyword>
<comment type="caution">
    <text evidence="2">The sequence shown here is derived from an EMBL/GenBank/DDBJ whole genome shotgun (WGS) entry which is preliminary data.</text>
</comment>
<evidence type="ECO:0000313" key="3">
    <source>
        <dbReference type="Proteomes" id="UP001492380"/>
    </source>
</evidence>
<dbReference type="InterPro" id="IPR007218">
    <property type="entry name" value="DNA_pol_delta_4"/>
</dbReference>
<organism evidence="2 3">
    <name type="scientific">Phyllosticta capitalensis</name>
    <dbReference type="NCBI Taxonomy" id="121624"/>
    <lineage>
        <taxon>Eukaryota</taxon>
        <taxon>Fungi</taxon>
        <taxon>Dikarya</taxon>
        <taxon>Ascomycota</taxon>
        <taxon>Pezizomycotina</taxon>
        <taxon>Dothideomycetes</taxon>
        <taxon>Dothideomycetes incertae sedis</taxon>
        <taxon>Botryosphaeriales</taxon>
        <taxon>Phyllostictaceae</taxon>
        <taxon>Phyllosticta</taxon>
    </lineage>
</organism>
<sequence length="190" mass="21450">MPPKRGQTTAVHGKQATLAFHGSSNKVTKPGRGTNDKTKLADKTKHDAALVNLSVQDEQDVSQLTTAERAIAEQTRSAQTKLTPEEEEASKVSEAQIKKYWRKKEEARLAQRVHQQELTVHEKVLREFDTTGHFGPCIGISRQKRWKRAHRLGLKPPIEVLAVLMKDGRDNTRVQRAHVDELMASRFADE</sequence>
<dbReference type="PANTHER" id="PTHR14303:SF0">
    <property type="entry name" value="DNA POLYMERASE DELTA SUBUNIT 4"/>
    <property type="match status" value="1"/>
</dbReference>
<feature type="region of interest" description="Disordered" evidence="1">
    <location>
        <begin position="74"/>
        <end position="93"/>
    </location>
</feature>
<protein>
    <submittedName>
        <fullName evidence="2">DNA polymerase delta, subunit 4-domain-containing protein</fullName>
    </submittedName>
</protein>
<evidence type="ECO:0000256" key="1">
    <source>
        <dbReference type="SAM" id="MobiDB-lite"/>
    </source>
</evidence>
<feature type="region of interest" description="Disordered" evidence="1">
    <location>
        <begin position="1"/>
        <end position="41"/>
    </location>
</feature>
<dbReference type="EMBL" id="JBBWRZ010000005">
    <property type="protein sequence ID" value="KAK8235806.1"/>
    <property type="molecule type" value="Genomic_DNA"/>
</dbReference>
<evidence type="ECO:0000313" key="2">
    <source>
        <dbReference type="EMBL" id="KAK8235806.1"/>
    </source>
</evidence>
<proteinExistence type="predicted"/>
<accession>A0ABR1YQT9</accession>
<dbReference type="Proteomes" id="UP001492380">
    <property type="component" value="Unassembled WGS sequence"/>
</dbReference>
<dbReference type="Pfam" id="PF04081">
    <property type="entry name" value="DNA_pol_delta_4"/>
    <property type="match status" value="1"/>
</dbReference>
<gene>
    <name evidence="2" type="ORF">HDK90DRAFT_510929</name>
</gene>
<dbReference type="PANTHER" id="PTHR14303">
    <property type="entry name" value="DNA POLYMERASE DELTA SUBUNIT 4"/>
    <property type="match status" value="1"/>
</dbReference>
<reference evidence="2 3" key="1">
    <citation type="submission" date="2024-04" db="EMBL/GenBank/DDBJ databases">
        <title>Phyllosticta paracitricarpa is synonymous to the EU quarantine fungus P. citricarpa based on phylogenomic analyses.</title>
        <authorList>
            <consortium name="Lawrence Berkeley National Laboratory"/>
            <person name="Van Ingen-Buijs V.A."/>
            <person name="Van Westerhoven A.C."/>
            <person name="Haridas S."/>
            <person name="Skiadas P."/>
            <person name="Martin F."/>
            <person name="Groenewald J.Z."/>
            <person name="Crous P.W."/>
            <person name="Seidl M.F."/>
        </authorList>
    </citation>
    <scope>NUCLEOTIDE SEQUENCE [LARGE SCALE GENOMIC DNA]</scope>
    <source>
        <strain evidence="2 3">CBS 123374</strain>
    </source>
</reference>
<feature type="compositionally biased region" description="Polar residues" evidence="1">
    <location>
        <begin position="1"/>
        <end position="10"/>
    </location>
</feature>